<dbReference type="AlphaFoldDB" id="A0A6C0CYS1"/>
<reference evidence="1" key="1">
    <citation type="journal article" date="2020" name="Nature">
        <title>Giant virus diversity and host interactions through global metagenomics.</title>
        <authorList>
            <person name="Schulz F."/>
            <person name="Roux S."/>
            <person name="Paez-Espino D."/>
            <person name="Jungbluth S."/>
            <person name="Walsh D.A."/>
            <person name="Denef V.J."/>
            <person name="McMahon K.D."/>
            <person name="Konstantinidis K.T."/>
            <person name="Eloe-Fadrosh E.A."/>
            <person name="Kyrpides N.C."/>
            <person name="Woyke T."/>
        </authorList>
    </citation>
    <scope>NUCLEOTIDE SEQUENCE</scope>
    <source>
        <strain evidence="1">GVMAG-M-3300023110-24</strain>
    </source>
</reference>
<name>A0A6C0CYS1_9ZZZZ</name>
<accession>A0A6C0CYS1</accession>
<evidence type="ECO:0000313" key="1">
    <source>
        <dbReference type="EMBL" id="QHT09417.1"/>
    </source>
</evidence>
<organism evidence="1">
    <name type="scientific">viral metagenome</name>
    <dbReference type="NCBI Taxonomy" id="1070528"/>
    <lineage>
        <taxon>unclassified sequences</taxon>
        <taxon>metagenomes</taxon>
        <taxon>organismal metagenomes</taxon>
    </lineage>
</organism>
<protein>
    <submittedName>
        <fullName evidence="1">Uncharacterized protein</fullName>
    </submittedName>
</protein>
<dbReference type="EMBL" id="MN739510">
    <property type="protein sequence ID" value="QHT09417.1"/>
    <property type="molecule type" value="Genomic_DNA"/>
</dbReference>
<proteinExistence type="predicted"/>
<sequence>MDNIYYQIEISRTFLKEFNLFIDSEYNTLKINIKNSILNSIKNEQLGDKSNYKQINNIETNSSNSKCTNTNE</sequence>